<feature type="region of interest" description="Disordered" evidence="1">
    <location>
        <begin position="1"/>
        <end position="27"/>
    </location>
</feature>
<gene>
    <name evidence="2" type="ORF">S03H2_11035</name>
</gene>
<evidence type="ECO:0000313" key="2">
    <source>
        <dbReference type="EMBL" id="GAH39362.1"/>
    </source>
</evidence>
<proteinExistence type="predicted"/>
<dbReference type="EMBL" id="BARU01005644">
    <property type="protein sequence ID" value="GAH39362.1"/>
    <property type="molecule type" value="Genomic_DNA"/>
</dbReference>
<protein>
    <submittedName>
        <fullName evidence="2">Uncharacterized protein</fullName>
    </submittedName>
</protein>
<comment type="caution">
    <text evidence="2">The sequence shown here is derived from an EMBL/GenBank/DDBJ whole genome shotgun (WGS) entry which is preliminary data.</text>
</comment>
<sequence>MAQEEMPLGPDESGPHTSGRGTPDAPLRIGMGFLFRLDIVSPVQGELLNSSGQV</sequence>
<accession>X1F342</accession>
<name>X1F342_9ZZZZ</name>
<reference evidence="2" key="1">
    <citation type="journal article" date="2014" name="Front. Microbiol.">
        <title>High frequency of phylogenetically diverse reductive dehalogenase-homologous genes in deep subseafloor sedimentary metagenomes.</title>
        <authorList>
            <person name="Kawai M."/>
            <person name="Futagami T."/>
            <person name="Toyoda A."/>
            <person name="Takaki Y."/>
            <person name="Nishi S."/>
            <person name="Hori S."/>
            <person name="Arai W."/>
            <person name="Tsubouchi T."/>
            <person name="Morono Y."/>
            <person name="Uchiyama I."/>
            <person name="Ito T."/>
            <person name="Fujiyama A."/>
            <person name="Inagaki F."/>
            <person name="Takami H."/>
        </authorList>
    </citation>
    <scope>NUCLEOTIDE SEQUENCE</scope>
    <source>
        <strain evidence="2">Expedition CK06-06</strain>
    </source>
</reference>
<organism evidence="2">
    <name type="scientific">marine sediment metagenome</name>
    <dbReference type="NCBI Taxonomy" id="412755"/>
    <lineage>
        <taxon>unclassified sequences</taxon>
        <taxon>metagenomes</taxon>
        <taxon>ecological metagenomes</taxon>
    </lineage>
</organism>
<evidence type="ECO:0000256" key="1">
    <source>
        <dbReference type="SAM" id="MobiDB-lite"/>
    </source>
</evidence>
<dbReference type="AlphaFoldDB" id="X1F342"/>